<dbReference type="EMBL" id="KN837198">
    <property type="protein sequence ID" value="KIJ34518.1"/>
    <property type="molecule type" value="Genomic_DNA"/>
</dbReference>
<dbReference type="AlphaFoldDB" id="A0A0C9TW00"/>
<feature type="region of interest" description="Disordered" evidence="1">
    <location>
        <begin position="166"/>
        <end position="237"/>
    </location>
</feature>
<protein>
    <submittedName>
        <fullName evidence="2">Uncharacterized protein</fullName>
    </submittedName>
</protein>
<sequence length="576" mass="61827">MSLPALNANPPTPTAPVNARPFIPTDIYKKSIDELVKLVEEPFNLPLWPIKSGIGKYPAAKKPSFVLLATNLLSENVGIKTTLPLPSEALQLEAFNIYKTKGAEGLKPKPPIVSKSKAAGTRVLSRQKDTLVAKAQAEGSVKPSVIATTLRDRGIDPAVGATLKPAIFPTNPSSDSIPTASLHNRTTGDGDSSASCIEPAATGDIAPVTTGMAGVQGGGELPSSPTTPPVAPERSTQIAPGETKSLSQLFPLNQEPSLPEEPMPNHERGVGGAEGAPAVFTASLDNRGEDDIFATAYSTHLPELGGADFMAPVDVDMFRQGDLNAGCPNDQDMRLGYGLCVIIEDLRSTHANSDSEMVDLVVHPSMEVEGVPGLDWYVSTKELISTLQSSGSAIHAQRRPFKVLVLSQDEDSCWMVILKVEGNQAVADATPSVENICISPDVKGLSHLRMKLMPMTIPGETPVKRAREDQDALPVQEKRNRATPDYELQGMAERDKGVEPLLLAQERVAAAKQAKDASANDVVVYLQEQMKQREGYAEFIKVKGLVLTNPDILKHAAFAAQWMQDFKLMKILGSKW</sequence>
<feature type="compositionally biased region" description="Polar residues" evidence="1">
    <location>
        <begin position="170"/>
        <end position="195"/>
    </location>
</feature>
<gene>
    <name evidence="2" type="ORF">M422DRAFT_263282</name>
</gene>
<accession>A0A0C9TW00</accession>
<evidence type="ECO:0000313" key="2">
    <source>
        <dbReference type="EMBL" id="KIJ34518.1"/>
    </source>
</evidence>
<reference evidence="2 3" key="1">
    <citation type="submission" date="2014-06" db="EMBL/GenBank/DDBJ databases">
        <title>Evolutionary Origins and Diversification of the Mycorrhizal Mutualists.</title>
        <authorList>
            <consortium name="DOE Joint Genome Institute"/>
            <consortium name="Mycorrhizal Genomics Consortium"/>
            <person name="Kohler A."/>
            <person name="Kuo A."/>
            <person name="Nagy L.G."/>
            <person name="Floudas D."/>
            <person name="Copeland A."/>
            <person name="Barry K.W."/>
            <person name="Cichocki N."/>
            <person name="Veneault-Fourrey C."/>
            <person name="LaButti K."/>
            <person name="Lindquist E.A."/>
            <person name="Lipzen A."/>
            <person name="Lundell T."/>
            <person name="Morin E."/>
            <person name="Murat C."/>
            <person name="Riley R."/>
            <person name="Ohm R."/>
            <person name="Sun H."/>
            <person name="Tunlid A."/>
            <person name="Henrissat B."/>
            <person name="Grigoriev I.V."/>
            <person name="Hibbett D.S."/>
            <person name="Martin F."/>
        </authorList>
    </citation>
    <scope>NUCLEOTIDE SEQUENCE [LARGE SCALE GENOMIC DNA]</scope>
    <source>
        <strain evidence="2 3">SS14</strain>
    </source>
</reference>
<evidence type="ECO:0000256" key="1">
    <source>
        <dbReference type="SAM" id="MobiDB-lite"/>
    </source>
</evidence>
<keyword evidence="3" id="KW-1185">Reference proteome</keyword>
<feature type="region of interest" description="Disordered" evidence="1">
    <location>
        <begin position="253"/>
        <end position="274"/>
    </location>
</feature>
<dbReference type="HOGENOM" id="CLU_442903_0_0_1"/>
<organism evidence="2 3">
    <name type="scientific">Sphaerobolus stellatus (strain SS14)</name>
    <dbReference type="NCBI Taxonomy" id="990650"/>
    <lineage>
        <taxon>Eukaryota</taxon>
        <taxon>Fungi</taxon>
        <taxon>Dikarya</taxon>
        <taxon>Basidiomycota</taxon>
        <taxon>Agaricomycotina</taxon>
        <taxon>Agaricomycetes</taxon>
        <taxon>Phallomycetidae</taxon>
        <taxon>Geastrales</taxon>
        <taxon>Sphaerobolaceae</taxon>
        <taxon>Sphaerobolus</taxon>
    </lineage>
</organism>
<proteinExistence type="predicted"/>
<evidence type="ECO:0000313" key="3">
    <source>
        <dbReference type="Proteomes" id="UP000054279"/>
    </source>
</evidence>
<dbReference type="Proteomes" id="UP000054279">
    <property type="component" value="Unassembled WGS sequence"/>
</dbReference>
<name>A0A0C9TW00_SPHS4</name>